<reference evidence="9 12" key="1">
    <citation type="submission" date="2016-11" db="EMBL/GenBank/DDBJ databases">
        <authorList>
            <person name="Jaros S."/>
            <person name="Januszkiewicz K."/>
            <person name="Wedrychowicz H."/>
        </authorList>
    </citation>
    <scope>NUCLEOTIDE SEQUENCE [LARGE SCALE GENOMIC DNA]</scope>
    <source>
        <strain evidence="9">NVI 5450</strain>
    </source>
</reference>
<dbReference type="Gene3D" id="3.40.30.10">
    <property type="entry name" value="Glutaredoxin"/>
    <property type="match status" value="1"/>
</dbReference>
<accession>A0A090ICN0</accession>
<dbReference type="EMBL" id="FPLJ01000132">
    <property type="protein sequence ID" value="SGZ02784.1"/>
    <property type="molecule type" value="Genomic_DNA"/>
</dbReference>
<dbReference type="HOGENOM" id="CLU_090389_10_2_6"/>
<evidence type="ECO:0000256" key="4">
    <source>
        <dbReference type="ARBA" id="ARBA00023157"/>
    </source>
</evidence>
<dbReference type="GO" id="GO:0015035">
    <property type="term" value="F:protein-disulfide reductase activity"/>
    <property type="evidence" value="ECO:0007669"/>
    <property type="project" value="InterPro"/>
</dbReference>
<evidence type="ECO:0000256" key="1">
    <source>
        <dbReference type="ARBA" id="ARBA00008987"/>
    </source>
</evidence>
<keyword evidence="3" id="KW-0249">Electron transport</keyword>
<evidence type="ECO:0000256" key="7">
    <source>
        <dbReference type="PIRSR" id="PIRSR000077-4"/>
    </source>
</evidence>
<dbReference type="PRINTS" id="PR00421">
    <property type="entry name" value="THIOREDOXIN"/>
</dbReference>
<dbReference type="CDD" id="cd02947">
    <property type="entry name" value="TRX_family"/>
    <property type="match status" value="1"/>
</dbReference>
<dbReference type="EMBL" id="FPLD01000042">
    <property type="protein sequence ID" value="SGY91802.1"/>
    <property type="molecule type" value="Genomic_DNA"/>
</dbReference>
<evidence type="ECO:0000256" key="2">
    <source>
        <dbReference type="ARBA" id="ARBA00022448"/>
    </source>
</evidence>
<keyword evidence="4 7" id="KW-1015">Disulfide bond</keyword>
<name>A0A090ICN0_9GAMM</name>
<dbReference type="PANTHER" id="PTHR45663:SF11">
    <property type="entry name" value="GEO12009P1"/>
    <property type="match status" value="1"/>
</dbReference>
<evidence type="ECO:0000256" key="6">
    <source>
        <dbReference type="PIRNR" id="PIRNR000077"/>
    </source>
</evidence>
<protein>
    <recommendedName>
        <fullName evidence="6">Thioredoxin</fullName>
    </recommendedName>
</protein>
<evidence type="ECO:0000313" key="10">
    <source>
        <dbReference type="EMBL" id="SGZ02784.1"/>
    </source>
</evidence>
<dbReference type="InterPro" id="IPR005746">
    <property type="entry name" value="Thioredoxin"/>
</dbReference>
<dbReference type="KEGG" id="mvs:MVIS_1718"/>
<dbReference type="OrthoDB" id="9790390at2"/>
<evidence type="ECO:0000313" key="11">
    <source>
        <dbReference type="Proteomes" id="UP000182660"/>
    </source>
</evidence>
<dbReference type="STRING" id="80854.MVIS_1718"/>
<dbReference type="InterPro" id="IPR036249">
    <property type="entry name" value="Thioredoxin-like_sf"/>
</dbReference>
<evidence type="ECO:0000259" key="8">
    <source>
        <dbReference type="PROSITE" id="PS51352"/>
    </source>
</evidence>
<keyword evidence="11" id="KW-1185">Reference proteome</keyword>
<evidence type="ECO:0000256" key="3">
    <source>
        <dbReference type="ARBA" id="ARBA00022982"/>
    </source>
</evidence>
<keyword evidence="2" id="KW-0813">Transport</keyword>
<dbReference type="GO" id="GO:0045454">
    <property type="term" value="P:cell redox homeostasis"/>
    <property type="evidence" value="ECO:0007669"/>
    <property type="project" value="TreeGrafter"/>
</dbReference>
<dbReference type="Pfam" id="PF00085">
    <property type="entry name" value="Thioredoxin"/>
    <property type="match status" value="1"/>
</dbReference>
<proteinExistence type="inferred from homology"/>
<dbReference type="Proteomes" id="UP000182660">
    <property type="component" value="Unassembled WGS sequence"/>
</dbReference>
<feature type="disulfide bond" description="Redox-active" evidence="7">
    <location>
        <begin position="33"/>
        <end position="36"/>
    </location>
</feature>
<dbReference type="PROSITE" id="PS51352">
    <property type="entry name" value="THIOREDOXIN_2"/>
    <property type="match status" value="1"/>
</dbReference>
<dbReference type="GO" id="GO:0005829">
    <property type="term" value="C:cytosol"/>
    <property type="evidence" value="ECO:0007669"/>
    <property type="project" value="TreeGrafter"/>
</dbReference>
<dbReference type="FunFam" id="3.40.30.10:FF:000001">
    <property type="entry name" value="Thioredoxin"/>
    <property type="match status" value="1"/>
</dbReference>
<evidence type="ECO:0000313" key="9">
    <source>
        <dbReference type="EMBL" id="SGY91802.1"/>
    </source>
</evidence>
<reference evidence="10 11" key="2">
    <citation type="submission" date="2016-11" db="EMBL/GenBank/DDBJ databases">
        <authorList>
            <person name="Klemetsen T."/>
        </authorList>
    </citation>
    <scope>NUCLEOTIDE SEQUENCE [LARGE SCALE GENOMIC DNA]</scope>
    <source>
        <strain evidence="10">MT 2528</strain>
    </source>
</reference>
<dbReference type="InterPro" id="IPR013766">
    <property type="entry name" value="Thioredoxin_domain"/>
</dbReference>
<dbReference type="PROSITE" id="PS00194">
    <property type="entry name" value="THIOREDOXIN_1"/>
    <property type="match status" value="1"/>
</dbReference>
<dbReference type="RefSeq" id="WP_045110004.1">
    <property type="nucleotide sequence ID" value="NZ_CAWQZC010000054.1"/>
</dbReference>
<comment type="similarity">
    <text evidence="1 6">Belongs to the thioredoxin family.</text>
</comment>
<dbReference type="GeneID" id="61295020"/>
<dbReference type="PATRIC" id="fig|80854.5.peg.1831"/>
<organism evidence="9 12">
    <name type="scientific">Moritella viscosa</name>
    <dbReference type="NCBI Taxonomy" id="80854"/>
    <lineage>
        <taxon>Bacteria</taxon>
        <taxon>Pseudomonadati</taxon>
        <taxon>Pseudomonadota</taxon>
        <taxon>Gammaproteobacteria</taxon>
        <taxon>Alteromonadales</taxon>
        <taxon>Moritellaceae</taxon>
        <taxon>Moritella</taxon>
    </lineage>
</organism>
<evidence type="ECO:0000313" key="12">
    <source>
        <dbReference type="Proteomes" id="UP000183794"/>
    </source>
</evidence>
<keyword evidence="5 7" id="KW-0676">Redox-active center</keyword>
<feature type="domain" description="Thioredoxin" evidence="8">
    <location>
        <begin position="1"/>
        <end position="108"/>
    </location>
</feature>
<dbReference type="Proteomes" id="UP000183794">
    <property type="component" value="Unassembled WGS sequence"/>
</dbReference>
<evidence type="ECO:0000256" key="5">
    <source>
        <dbReference type="ARBA" id="ARBA00023284"/>
    </source>
</evidence>
<dbReference type="PIRSF" id="PIRSF000077">
    <property type="entry name" value="Thioredoxin"/>
    <property type="match status" value="1"/>
</dbReference>
<dbReference type="InterPro" id="IPR017937">
    <property type="entry name" value="Thioredoxin_CS"/>
</dbReference>
<sequence>MNKDIFNVTDASFAQDVLESNVPVVVEFTADWCVPCKAMGLTLNEVVGEYEGQIKVVKLDITDNVSTQNKFDVRGVPTLMVFKNGKVKATSVGAMSKMKIFSFIDGAI</sequence>
<gene>
    <name evidence="10" type="ORF">MT2528_4475</name>
    <name evidence="9" type="ORF">NVI5450_1285</name>
</gene>
<dbReference type="SUPFAM" id="SSF52833">
    <property type="entry name" value="Thioredoxin-like"/>
    <property type="match status" value="1"/>
</dbReference>
<dbReference type="AlphaFoldDB" id="A0A090ICN0"/>
<dbReference type="PANTHER" id="PTHR45663">
    <property type="entry name" value="GEO12009P1"/>
    <property type="match status" value="1"/>
</dbReference>